<evidence type="ECO:0008006" key="5">
    <source>
        <dbReference type="Google" id="ProtNLM"/>
    </source>
</evidence>
<keyword evidence="2" id="KW-0812">Transmembrane</keyword>
<dbReference type="PANTHER" id="PTHR35991">
    <property type="entry name" value="CA-RESPONSIVE PROTEIN"/>
    <property type="match status" value="1"/>
</dbReference>
<evidence type="ECO:0000256" key="1">
    <source>
        <dbReference type="SAM" id="MobiDB-lite"/>
    </source>
</evidence>
<reference evidence="3" key="2">
    <citation type="submission" date="2023-04" db="EMBL/GenBank/DDBJ databases">
        <authorList>
            <person name="Bruccoleri R.E."/>
            <person name="Oakeley E.J."/>
            <person name="Faust A.-M."/>
            <person name="Dessus-Babus S."/>
            <person name="Altorfer M."/>
            <person name="Burckhardt D."/>
            <person name="Oertli M."/>
            <person name="Naumann U."/>
            <person name="Petersen F."/>
            <person name="Wong J."/>
        </authorList>
    </citation>
    <scope>NUCLEOTIDE SEQUENCE</scope>
    <source>
        <strain evidence="3">GSM-AAB239-AS_SAM_17_03QT</strain>
        <tissue evidence="3">Leaf</tissue>
    </source>
</reference>
<protein>
    <recommendedName>
        <fullName evidence="5">AT1G17665-like protein</fullName>
    </recommendedName>
</protein>
<sequence>MATPPLIPKTSTTEAIFLFISLCSAFFMLVSLFLLHKRKKKKKYQEEEEEERGKKQHISPAATRLPAADTDPSPPPMPPAEAAGEEKRRKKRGKKKRQGEEGEEAGGVRPSLEEIVRAAGTAGRTAEECASLFPFSSFASATQRRIKVQYDELVRSNQARKLTMAQVGQFVNCLVEARNELQHKSDILKRSFKIKKALLFKADRSSFDRLSQQIYKLETEHKRLEQDAAVYNLIQDQLKLSPAYKKMLEVSASMELKGPPDQTMDQSMEFSDISFEELLAQEKKDSFWQRNGRPRSFPS</sequence>
<feature type="compositionally biased region" description="Basic residues" evidence="1">
    <location>
        <begin position="88"/>
        <end position="97"/>
    </location>
</feature>
<dbReference type="AlphaFoldDB" id="A0AAX6EMH8"/>
<accession>A0AAX6EMH8</accession>
<dbReference type="PANTHER" id="PTHR35991:SF1">
    <property type="entry name" value="CA-RESPONSIVE PROTEIN"/>
    <property type="match status" value="1"/>
</dbReference>
<dbReference type="EMBL" id="JANAVB010035620">
    <property type="protein sequence ID" value="KAJ6805025.1"/>
    <property type="molecule type" value="Genomic_DNA"/>
</dbReference>
<organism evidence="3 4">
    <name type="scientific">Iris pallida</name>
    <name type="common">Sweet iris</name>
    <dbReference type="NCBI Taxonomy" id="29817"/>
    <lineage>
        <taxon>Eukaryota</taxon>
        <taxon>Viridiplantae</taxon>
        <taxon>Streptophyta</taxon>
        <taxon>Embryophyta</taxon>
        <taxon>Tracheophyta</taxon>
        <taxon>Spermatophyta</taxon>
        <taxon>Magnoliopsida</taxon>
        <taxon>Liliopsida</taxon>
        <taxon>Asparagales</taxon>
        <taxon>Iridaceae</taxon>
        <taxon>Iridoideae</taxon>
        <taxon>Irideae</taxon>
        <taxon>Iris</taxon>
    </lineage>
</organism>
<comment type="caution">
    <text evidence="3">The sequence shown here is derived from an EMBL/GenBank/DDBJ whole genome shotgun (WGS) entry which is preliminary data.</text>
</comment>
<keyword evidence="2" id="KW-0472">Membrane</keyword>
<feature type="region of interest" description="Disordered" evidence="1">
    <location>
        <begin position="44"/>
        <end position="112"/>
    </location>
</feature>
<keyword evidence="2" id="KW-1133">Transmembrane helix</keyword>
<proteinExistence type="predicted"/>
<feature type="transmembrane region" description="Helical" evidence="2">
    <location>
        <begin position="15"/>
        <end position="35"/>
    </location>
</feature>
<dbReference type="Proteomes" id="UP001140949">
    <property type="component" value="Unassembled WGS sequence"/>
</dbReference>
<gene>
    <name evidence="3" type="ORF">M6B38_181550</name>
</gene>
<reference evidence="3" key="1">
    <citation type="journal article" date="2023" name="GigaByte">
        <title>Genome assembly of the bearded iris, Iris pallida Lam.</title>
        <authorList>
            <person name="Bruccoleri R.E."/>
            <person name="Oakeley E.J."/>
            <person name="Faust A.M.E."/>
            <person name="Altorfer M."/>
            <person name="Dessus-Babus S."/>
            <person name="Burckhardt D."/>
            <person name="Oertli M."/>
            <person name="Naumann U."/>
            <person name="Petersen F."/>
            <person name="Wong J."/>
        </authorList>
    </citation>
    <scope>NUCLEOTIDE SEQUENCE</scope>
    <source>
        <strain evidence="3">GSM-AAB239-AS_SAM_17_03QT</strain>
    </source>
</reference>
<evidence type="ECO:0000313" key="3">
    <source>
        <dbReference type="EMBL" id="KAJ6805025.1"/>
    </source>
</evidence>
<evidence type="ECO:0000256" key="2">
    <source>
        <dbReference type="SAM" id="Phobius"/>
    </source>
</evidence>
<name>A0AAX6EMH8_IRIPA</name>
<evidence type="ECO:0000313" key="4">
    <source>
        <dbReference type="Proteomes" id="UP001140949"/>
    </source>
</evidence>
<keyword evidence="4" id="KW-1185">Reference proteome</keyword>